<evidence type="ECO:0000313" key="10">
    <source>
        <dbReference type="Proteomes" id="UP000192468"/>
    </source>
</evidence>
<keyword evidence="10" id="KW-1185">Reference proteome</keyword>
<dbReference type="PANTHER" id="PTHR30576">
    <property type="entry name" value="COLANIC BIOSYNTHESIS UDP-GLUCOSE LIPID CARRIER TRANSFERASE"/>
    <property type="match status" value="1"/>
</dbReference>
<dbReference type="STRING" id="1121291.SAMN02745134_01163"/>
<feature type="transmembrane region" description="Helical" evidence="7">
    <location>
        <begin position="12"/>
        <end position="33"/>
    </location>
</feature>
<sequence length="464" mass="53011">MKKSQSLNTMYELLLTLVDVIIIVASIYLSYIIEFHRLYPPKHNFNPFIITVPFIIIIYLLLMYIYGLSDLIKQSVGEIVYSVFLTIILLSIFTMAATFFFRGFGYPRGVVAYSSVIQIILLSLWKSIIWKVKRILYGQKDVIIIGGTNVEHVAKKVIMKQSDLYRIKYICDASYDNVTKLINEVEIVILCDDISSEFKDYILDKCLVEQKSVLIVPTMSDLALFGSKLNTIDDLPLLKAKPLCLTAEEKAIKRILDVILALIGVIISSPFMIIVAFAIKISDRGNVFYTQERVTEAGKTFNLIKFRSMKMNAEKLSGPVLATDKDPRITNIGRLIRATRLDELPQLLNILKGDMSIVGPRPERPFYVDKFEKEIPDYKYRTTVKAGLTGLAQVLGKYNTTAEDKVRYDIIYIKNYSILLDIKLILQTVKIIFMKESTEGVKSVDELDTLIRKRNLNIKIYKNS</sequence>
<reference evidence="9 10" key="1">
    <citation type="submission" date="2017-04" db="EMBL/GenBank/DDBJ databases">
        <authorList>
            <person name="Afonso C.L."/>
            <person name="Miller P.J."/>
            <person name="Scott M.A."/>
            <person name="Spackman E."/>
            <person name="Goraichik I."/>
            <person name="Dimitrov K.M."/>
            <person name="Suarez D.L."/>
            <person name="Swayne D.E."/>
        </authorList>
    </citation>
    <scope>NUCLEOTIDE SEQUENCE [LARGE SCALE GENOMIC DNA]</scope>
    <source>
        <strain evidence="9 10">DSM 12555</strain>
    </source>
</reference>
<organism evidence="9 10">
    <name type="scientific">Clostridium acidisoli DSM 12555</name>
    <dbReference type="NCBI Taxonomy" id="1121291"/>
    <lineage>
        <taxon>Bacteria</taxon>
        <taxon>Bacillati</taxon>
        <taxon>Bacillota</taxon>
        <taxon>Clostridia</taxon>
        <taxon>Eubacteriales</taxon>
        <taxon>Clostridiaceae</taxon>
        <taxon>Clostridium</taxon>
    </lineage>
</organism>
<gene>
    <name evidence="9" type="ORF">SAMN02745134_01163</name>
</gene>
<accession>A0A1W1XB25</accession>
<proteinExistence type="inferred from homology"/>
<dbReference type="AlphaFoldDB" id="A0A1W1XB25"/>
<dbReference type="RefSeq" id="WP_084114601.1">
    <property type="nucleotide sequence ID" value="NZ_FWXH01000003.1"/>
</dbReference>
<dbReference type="Pfam" id="PF02397">
    <property type="entry name" value="Bac_transf"/>
    <property type="match status" value="1"/>
</dbReference>
<keyword evidence="4 7" id="KW-0812">Transmembrane</keyword>
<dbReference type="InterPro" id="IPR003362">
    <property type="entry name" value="Bact_transf"/>
</dbReference>
<evidence type="ECO:0000259" key="8">
    <source>
        <dbReference type="Pfam" id="PF02397"/>
    </source>
</evidence>
<dbReference type="GO" id="GO:0016780">
    <property type="term" value="F:phosphotransferase activity, for other substituted phosphate groups"/>
    <property type="evidence" value="ECO:0007669"/>
    <property type="project" value="TreeGrafter"/>
</dbReference>
<evidence type="ECO:0000256" key="5">
    <source>
        <dbReference type="ARBA" id="ARBA00022989"/>
    </source>
</evidence>
<name>A0A1W1XB25_9CLOT</name>
<dbReference type="InterPro" id="IPR017475">
    <property type="entry name" value="EPS_sugar_tfrase"/>
</dbReference>
<comment type="subcellular location">
    <subcellularLocation>
        <location evidence="1">Membrane</location>
        <topology evidence="1">Multi-pass membrane protein</topology>
    </subcellularLocation>
</comment>
<dbReference type="Proteomes" id="UP000192468">
    <property type="component" value="Unassembled WGS sequence"/>
</dbReference>
<dbReference type="EMBL" id="FWXH01000003">
    <property type="protein sequence ID" value="SMC20974.1"/>
    <property type="molecule type" value="Genomic_DNA"/>
</dbReference>
<dbReference type="OrthoDB" id="9808602at2"/>
<evidence type="ECO:0000313" key="9">
    <source>
        <dbReference type="EMBL" id="SMC20974.1"/>
    </source>
</evidence>
<dbReference type="PANTHER" id="PTHR30576:SF0">
    <property type="entry name" value="UNDECAPRENYL-PHOSPHATE N-ACETYLGALACTOSAMINYL 1-PHOSPHATE TRANSFERASE-RELATED"/>
    <property type="match status" value="1"/>
</dbReference>
<evidence type="ECO:0000256" key="3">
    <source>
        <dbReference type="ARBA" id="ARBA00022679"/>
    </source>
</evidence>
<dbReference type="GO" id="GO:0016020">
    <property type="term" value="C:membrane"/>
    <property type="evidence" value="ECO:0007669"/>
    <property type="project" value="UniProtKB-SubCell"/>
</dbReference>
<evidence type="ECO:0000256" key="4">
    <source>
        <dbReference type="ARBA" id="ARBA00022692"/>
    </source>
</evidence>
<keyword evidence="3 9" id="KW-0808">Transferase</keyword>
<feature type="domain" description="Bacterial sugar transferase" evidence="8">
    <location>
        <begin position="253"/>
        <end position="433"/>
    </location>
</feature>
<keyword evidence="6 7" id="KW-0472">Membrane</keyword>
<feature type="transmembrane region" description="Helical" evidence="7">
    <location>
        <begin position="45"/>
        <end position="67"/>
    </location>
</feature>
<keyword evidence="5 7" id="KW-1133">Transmembrane helix</keyword>
<protein>
    <submittedName>
        <fullName evidence="9">Exopolysaccharide biosynthesis polyprenyl glycosylphosphotransferase</fullName>
    </submittedName>
</protein>
<evidence type="ECO:0000256" key="2">
    <source>
        <dbReference type="ARBA" id="ARBA00006464"/>
    </source>
</evidence>
<evidence type="ECO:0000256" key="6">
    <source>
        <dbReference type="ARBA" id="ARBA00023136"/>
    </source>
</evidence>
<evidence type="ECO:0000256" key="1">
    <source>
        <dbReference type="ARBA" id="ARBA00004141"/>
    </source>
</evidence>
<feature type="transmembrane region" description="Helical" evidence="7">
    <location>
        <begin position="110"/>
        <end position="130"/>
    </location>
</feature>
<evidence type="ECO:0000256" key="7">
    <source>
        <dbReference type="SAM" id="Phobius"/>
    </source>
</evidence>
<comment type="similarity">
    <text evidence="2">Belongs to the bacterial sugar transferase family.</text>
</comment>
<feature type="transmembrane region" description="Helical" evidence="7">
    <location>
        <begin position="258"/>
        <end position="279"/>
    </location>
</feature>
<feature type="transmembrane region" description="Helical" evidence="7">
    <location>
        <begin position="79"/>
        <end position="104"/>
    </location>
</feature>
<dbReference type="NCBIfam" id="TIGR03025">
    <property type="entry name" value="EPS_sugtrans"/>
    <property type="match status" value="1"/>
</dbReference>